<dbReference type="InterPro" id="IPR009081">
    <property type="entry name" value="PP-bd_ACP"/>
</dbReference>
<dbReference type="InterPro" id="IPR036736">
    <property type="entry name" value="ACP-like_sf"/>
</dbReference>
<keyword evidence="3" id="KW-0597">Phosphoprotein</keyword>
<accession>A0ABY5VQ26</accession>
<dbReference type="Gene3D" id="2.30.38.10">
    <property type="entry name" value="Luciferase, Domain 3"/>
    <property type="match status" value="1"/>
</dbReference>
<dbReference type="InterPro" id="IPR001242">
    <property type="entry name" value="Condensation_dom"/>
</dbReference>
<dbReference type="PROSITE" id="PS00012">
    <property type="entry name" value="PHOSPHOPANTETHEINE"/>
    <property type="match status" value="1"/>
</dbReference>
<dbReference type="Gene3D" id="1.10.1200.10">
    <property type="entry name" value="ACP-like"/>
    <property type="match status" value="2"/>
</dbReference>
<evidence type="ECO:0000313" key="7">
    <source>
        <dbReference type="Proteomes" id="UP001059617"/>
    </source>
</evidence>
<dbReference type="Proteomes" id="UP001059617">
    <property type="component" value="Chromosome"/>
</dbReference>
<dbReference type="Gene3D" id="3.30.300.30">
    <property type="match status" value="2"/>
</dbReference>
<dbReference type="RefSeq" id="WP_259856792.1">
    <property type="nucleotide sequence ID" value="NZ_CP073720.1"/>
</dbReference>
<dbReference type="InterPro" id="IPR020806">
    <property type="entry name" value="PKS_PP-bd"/>
</dbReference>
<evidence type="ECO:0000256" key="4">
    <source>
        <dbReference type="SAM" id="MobiDB-lite"/>
    </source>
</evidence>
<evidence type="ECO:0000259" key="5">
    <source>
        <dbReference type="PROSITE" id="PS50075"/>
    </source>
</evidence>
<dbReference type="CDD" id="cd19531">
    <property type="entry name" value="LCL_NRPS-like"/>
    <property type="match status" value="3"/>
</dbReference>
<dbReference type="EMBL" id="CP073720">
    <property type="protein sequence ID" value="UWP79204.1"/>
    <property type="molecule type" value="Genomic_DNA"/>
</dbReference>
<dbReference type="SMART" id="SM00823">
    <property type="entry name" value="PKS_PP"/>
    <property type="match status" value="1"/>
</dbReference>
<dbReference type="Gene3D" id="3.30.559.30">
    <property type="entry name" value="Nonribosomal peptide synthetase, condensation domain"/>
    <property type="match status" value="3"/>
</dbReference>
<keyword evidence="7" id="KW-1185">Reference proteome</keyword>
<reference evidence="6" key="1">
    <citation type="submission" date="2021-04" db="EMBL/GenBank/DDBJ databases">
        <authorList>
            <person name="Hartkoorn R.C."/>
            <person name="Beaudoing E."/>
            <person name="Hot D."/>
        </authorList>
    </citation>
    <scope>NUCLEOTIDE SEQUENCE</scope>
    <source>
        <strain evidence="6">NRRL B-16292</strain>
    </source>
</reference>
<dbReference type="InterPro" id="IPR045851">
    <property type="entry name" value="AMP-bd_C_sf"/>
</dbReference>
<evidence type="ECO:0000256" key="1">
    <source>
        <dbReference type="ARBA" id="ARBA00001957"/>
    </source>
</evidence>
<name>A0ABY5VQ26_9ACTN</name>
<dbReference type="Gene3D" id="3.30.559.10">
    <property type="entry name" value="Chloramphenicol acetyltransferase-like domain"/>
    <property type="match status" value="3"/>
</dbReference>
<protein>
    <submittedName>
        <fullName evidence="6">Amino acid adenylation domain-containing protein</fullName>
    </submittedName>
</protein>
<dbReference type="InterPro" id="IPR006162">
    <property type="entry name" value="Ppantetheine_attach_site"/>
</dbReference>
<evidence type="ECO:0000256" key="2">
    <source>
        <dbReference type="ARBA" id="ARBA00022450"/>
    </source>
</evidence>
<feature type="domain" description="Carrier" evidence="5">
    <location>
        <begin position="2027"/>
        <end position="2115"/>
    </location>
</feature>
<dbReference type="NCBIfam" id="TIGR01733">
    <property type="entry name" value="AA-adenyl-dom"/>
    <property type="match status" value="2"/>
</dbReference>
<dbReference type="PROSITE" id="PS00455">
    <property type="entry name" value="AMP_BINDING"/>
    <property type="match status" value="2"/>
</dbReference>
<proteinExistence type="predicted"/>
<dbReference type="InterPro" id="IPR025110">
    <property type="entry name" value="AMP-bd_C"/>
</dbReference>
<dbReference type="InterPro" id="IPR020845">
    <property type="entry name" value="AMP-binding_CS"/>
</dbReference>
<dbReference type="PANTHER" id="PTHR45527">
    <property type="entry name" value="NONRIBOSOMAL PEPTIDE SYNTHETASE"/>
    <property type="match status" value="1"/>
</dbReference>
<dbReference type="SUPFAM" id="SSF47336">
    <property type="entry name" value="ACP-like"/>
    <property type="match status" value="2"/>
</dbReference>
<dbReference type="Pfam" id="PF13193">
    <property type="entry name" value="AMP-binding_C"/>
    <property type="match status" value="2"/>
</dbReference>
<dbReference type="InterPro" id="IPR023213">
    <property type="entry name" value="CAT-like_dom_sf"/>
</dbReference>
<sequence length="2527" mass="268558">MTTGLSPDVRAVLEQRLARLTGGTRPQTIPRGRGPRAVSPAQQRMLFLEELHPGEPTYHVIFTLRIDGPLVTDALETALRGIEERHEILRTAYRRDGAGYQQVPGPVTLRLHRLDLPGATDADLDALAGEEYARPFDLAAGPVWRAVLACTAPERHHLVLTLHHIAFDGWSVDVFARELATGYAAALGTADRPAPPPPVQYADFAAWQRRRLDDGGYDDQLAYWARQLADAPERLELPSSGPRPAGGGGGRARARAGADLTAAVRALARERAATPFMVLLSALYALLHRYSGQRDILVGTPVANRMLPEVEPLIGLFVNTVVVRAGVERSLPFAELLGRVREATTAAHAHQDVPFEQVIGTLPVHRDLDTTPLFQVLFDWNSSAARTGTGIRLGDARMTLVERFRPGTAKFDVTLAVSEHADTLELELEYRRDLWDDADAQRVLDHFLTLLAAATGDPALPVARLPLLGRAELALVTEAWQGPVREYPGPADLTAAITARADSDDVALVHGGHRVTYRELAGRVDRLAGHLRAAGATPDRPVGVLLHRGIDLVVAIVAVVRAGAPYLPLDPDHPAERTAMVLDDAAAALVVTTADLAGILQARPTATILVDEHADAIAAHPAPCPPSGVLPDHLAYVFYTSGSTGRPKGVMISHRAAHNQIHWQIDRFGLNPTATVLFKTNVTFDDSVVEIFATLTAGARLVIADPGGHRDPTYLRTLLATENVTYVRFVPTMLAALLAHGGNTPLPALRVIKSAGEALTPELRAQCLTLLGADLYNAYGPTETAVNVTVDRCRLDGDPRVPIGTPTTNVRAYILDTSLRLQPVGVPGELCIGGIQLARGYLGRPDLTADRFTPDPYGPPGSRLYRTGDLARWRTDGRIDFLGRLDRQIKLRGHRIELGEIEATLTQRARHAAVTTTNDRLIAYITPTDNPTDPQELRTWLRTRLPEYMVPSVIVTLPAMPQLSSGKIDYKRLPAPPDDTPVHAAYEAPRTPTEELLAGLWGEVLGVGRVGRDDDFFALGGHSMLAVQLLSRVRTALTVDAPLRWAFDAPTPAGFAALLDDAVAAPPLPPVAAAAGPVPELSAAETGLWLVDQLTPGDPAYVVPVVSRLRGPLDAEALVTALRALPDRHEALRTTFEAVDGVPHRVVASRLDLAVPRHDLRALPVAECAETLDRFVRQVTDAPFDLARPPLARAALVTVADDEHVLALAFHHVVVDAWSLGVLHDDLVTAYDAAVTGRPQPAVPARHTAADYARWQRGLERGDRFDLELAHWRDRLAGLPPGPDLPADRPRGARPDPAGSAHRFTVPAPVAAAVRELAAAEGCTPFMVLLAGYVTLLHRWTGSDDVVLAMPVADRARPELERVVGLLLNTVLLRVRVTGAVPFRELLHAVRAAVLDAYEHRQLPFARLVDALRLDAAALTRYTVTIDQPPATAMMSGGVTLSPEPFVPSSAKAELNVSFEDGPAGLGGTMVFRTARFDPARIARTAGHLVTLLGNAVAAPDTPVHRLDLLGAAERRELTGTGGPAAGTPDCLHTLVARQAGRSPDAVALTAVDGSCTYRQLDAHAGRVARLLHARGAGPGDVVGIALGRGVAQVAAVLGVLRTGAAYVALDLRHPPARHRAVLADSGARWVVAGSGADFPVEVVPVDGDAPDAVPELVVPPDGVAYLAYTSGSTGTPKGVVTRHRAAAAYLTDYLLPTHRIGPDDTVLQLPALAFDASVRDLIGPLTAGARVVLLADHRATDPAAILDAIDREGVTCLLSVVPTVLRALLAEARERPGAGARLRLVLTAGEVLDLHDAVRATETFAGRPVVVNQYGPTEATMTTTWHRVDAGPGDTGAAPIGRAAPGARVWIVDRSGDLAATGVPGEVWIGGDRLALGYHGRPGLTAERFVPDPFSATPGARAYRTGDTAYRDADGMLHFVGRDDDQVKIRGNRVEPAEVESVLRGLPGVTEAAVVVTGGPAAPRLAAFVAPDTADVPALRTRLGELLPEYLVPAVLQAVPALPRTTNQKVDRKALLGAVEAPAGEPPRTATERRVAAAFDGLLAAEGGTGGPCGRDDDFFARGGHSLLATRLAARLRVPLRAVFELRTVAAVASYVDGQAPVVAEDAGPLADGTGRVTPAQAFMVRHQAADPQTAAYHIGFTAWLHGDLDEIALVRALDAVVARHPALRTRFPVAGGGPAAVVEPVLLPTLVRHRTGAAEAAEALATAELRRPFDLARGPLLRAVLVRCGPAGHLFGFIVHHAVADGWSLSVIQRDLAAHYTALTGGPAAELPAVAGFTPSPPDPADLAFWADLLDGVPLDVGVAADRPRPAGWSLAGATHHFDLPPGVAAAVRSTAEAAGVTTFMVLFAAVQVWLSRQSGAGRFLVAVPVANRPGTAEDEVGPFANVLPVPADLTGGPTFRELVGRVSATMLAVWEHQRTPFEVLAEAYGAGTEPPLCRFMFAMQNLPPGVDGLPGLRARQLHLDRGTCRYDLHLRCSETAEGISGWIEYSTALFDAGTVTARLAGLVELLDAVTRHPDRPVGGA</sequence>
<dbReference type="InterPro" id="IPR042099">
    <property type="entry name" value="ANL_N_sf"/>
</dbReference>
<dbReference type="Pfam" id="PF00501">
    <property type="entry name" value="AMP-binding"/>
    <property type="match status" value="2"/>
</dbReference>
<dbReference type="Pfam" id="PF00550">
    <property type="entry name" value="PP-binding"/>
    <property type="match status" value="1"/>
</dbReference>
<evidence type="ECO:0000256" key="3">
    <source>
        <dbReference type="ARBA" id="ARBA00022553"/>
    </source>
</evidence>
<feature type="domain" description="Carrier" evidence="5">
    <location>
        <begin position="988"/>
        <end position="1063"/>
    </location>
</feature>
<dbReference type="PROSITE" id="PS50075">
    <property type="entry name" value="CARRIER"/>
    <property type="match status" value="2"/>
</dbReference>
<dbReference type="Gene3D" id="3.40.50.12780">
    <property type="entry name" value="N-terminal domain of ligase-like"/>
    <property type="match status" value="1"/>
</dbReference>
<dbReference type="InterPro" id="IPR010071">
    <property type="entry name" value="AA_adenyl_dom"/>
</dbReference>
<evidence type="ECO:0000313" key="6">
    <source>
        <dbReference type="EMBL" id="UWP79204.1"/>
    </source>
</evidence>
<dbReference type="InterPro" id="IPR000873">
    <property type="entry name" value="AMP-dep_synth/lig_dom"/>
</dbReference>
<dbReference type="SUPFAM" id="SSF52777">
    <property type="entry name" value="CoA-dependent acyltransferases"/>
    <property type="match status" value="6"/>
</dbReference>
<dbReference type="PANTHER" id="PTHR45527:SF1">
    <property type="entry name" value="FATTY ACID SYNTHASE"/>
    <property type="match status" value="1"/>
</dbReference>
<dbReference type="Pfam" id="PF00668">
    <property type="entry name" value="Condensation"/>
    <property type="match status" value="3"/>
</dbReference>
<dbReference type="CDD" id="cd05930">
    <property type="entry name" value="A_NRPS"/>
    <property type="match status" value="2"/>
</dbReference>
<keyword evidence="2" id="KW-0596">Phosphopantetheine</keyword>
<organism evidence="6 7">
    <name type="scientific">Dactylosporangium fulvum</name>
    <dbReference type="NCBI Taxonomy" id="53359"/>
    <lineage>
        <taxon>Bacteria</taxon>
        <taxon>Bacillati</taxon>
        <taxon>Actinomycetota</taxon>
        <taxon>Actinomycetes</taxon>
        <taxon>Micromonosporales</taxon>
        <taxon>Micromonosporaceae</taxon>
        <taxon>Dactylosporangium</taxon>
    </lineage>
</organism>
<reference evidence="6" key="2">
    <citation type="submission" date="2022-09" db="EMBL/GenBank/DDBJ databases">
        <title>Biosynthetic gene clusters of Dactylosporangioum fulvum.</title>
        <authorList>
            <person name="Caradec T."/>
        </authorList>
    </citation>
    <scope>NUCLEOTIDE SEQUENCE</scope>
    <source>
        <strain evidence="6">NRRL B-16292</strain>
    </source>
</reference>
<gene>
    <name evidence="6" type="ORF">Dfulv_29020</name>
</gene>
<comment type="cofactor">
    <cofactor evidence="1">
        <name>pantetheine 4'-phosphate</name>
        <dbReference type="ChEBI" id="CHEBI:47942"/>
    </cofactor>
</comment>
<dbReference type="Gene3D" id="3.40.50.980">
    <property type="match status" value="2"/>
</dbReference>
<dbReference type="SUPFAM" id="SSF56801">
    <property type="entry name" value="Acetyl-CoA synthetase-like"/>
    <property type="match status" value="2"/>
</dbReference>
<feature type="region of interest" description="Disordered" evidence="4">
    <location>
        <begin position="1279"/>
        <end position="1301"/>
    </location>
</feature>